<evidence type="ECO:0000313" key="8">
    <source>
        <dbReference type="EMBL" id="MCQ8185904.1"/>
    </source>
</evidence>
<evidence type="ECO:0000256" key="1">
    <source>
        <dbReference type="ARBA" id="ARBA00004442"/>
    </source>
</evidence>
<keyword evidence="9" id="KW-1185">Reference proteome</keyword>
<keyword evidence="7" id="KW-0998">Cell outer membrane</keyword>
<dbReference type="GO" id="GO:0009279">
    <property type="term" value="C:cell outer membrane"/>
    <property type="evidence" value="ECO:0007669"/>
    <property type="project" value="UniProtKB-SubCell"/>
</dbReference>
<dbReference type="AlphaFoldDB" id="A0A9X2LAH3"/>
<proteinExistence type="inferred from homology"/>
<comment type="subcellular location">
    <subcellularLocation>
        <location evidence="1">Cell outer membrane</location>
    </subcellularLocation>
</comment>
<dbReference type="RefSeq" id="WP_256619800.1">
    <property type="nucleotide sequence ID" value="NZ_JANIBC010000009.1"/>
</dbReference>
<protein>
    <submittedName>
        <fullName evidence="8">TolC family protein</fullName>
    </submittedName>
</protein>
<gene>
    <name evidence="8" type="ORF">NOG11_10935</name>
</gene>
<organism evidence="8 9">
    <name type="scientific">Parvularcula maris</name>
    <dbReference type="NCBI Taxonomy" id="2965077"/>
    <lineage>
        <taxon>Bacteria</taxon>
        <taxon>Pseudomonadati</taxon>
        <taxon>Pseudomonadota</taxon>
        <taxon>Alphaproteobacteria</taxon>
        <taxon>Parvularculales</taxon>
        <taxon>Parvularculaceae</taxon>
        <taxon>Parvularcula</taxon>
    </lineage>
</organism>
<accession>A0A9X2LAH3</accession>
<comment type="caution">
    <text evidence="8">The sequence shown here is derived from an EMBL/GenBank/DDBJ whole genome shotgun (WGS) entry which is preliminary data.</text>
</comment>
<reference evidence="8" key="1">
    <citation type="submission" date="2022-07" db="EMBL/GenBank/DDBJ databases">
        <title>Parvularcula maris sp. nov., an algicidal bacterium isolated from seawater.</title>
        <authorList>
            <person name="Li F."/>
        </authorList>
    </citation>
    <scope>NUCLEOTIDE SEQUENCE</scope>
    <source>
        <strain evidence="8">BGMRC 0090</strain>
    </source>
</reference>
<dbReference type="InterPro" id="IPR003423">
    <property type="entry name" value="OMP_efflux"/>
</dbReference>
<dbReference type="Proteomes" id="UP001142610">
    <property type="component" value="Unassembled WGS sequence"/>
</dbReference>
<dbReference type="Gene3D" id="1.20.1600.10">
    <property type="entry name" value="Outer membrane efflux proteins (OEP)"/>
    <property type="match status" value="1"/>
</dbReference>
<dbReference type="PANTHER" id="PTHR30026">
    <property type="entry name" value="OUTER MEMBRANE PROTEIN TOLC"/>
    <property type="match status" value="1"/>
</dbReference>
<dbReference type="GO" id="GO:0015288">
    <property type="term" value="F:porin activity"/>
    <property type="evidence" value="ECO:0007669"/>
    <property type="project" value="TreeGrafter"/>
</dbReference>
<dbReference type="Pfam" id="PF02321">
    <property type="entry name" value="OEP"/>
    <property type="match status" value="2"/>
</dbReference>
<sequence>MEQAAPVGRCMTLPETIDAALDLAPQLGQAEAERDVARARVLATRSRSLPQVSTFGTLGLGDTLPIDTVRDDQVGFRANWDLFTFGQQQAAIDEARQTLRAAQAGELQAQTEIAEQTILLYYELLRTSKMAALTQAQVDGYAQEADTVERQLERGLVTRSDARQIEARFASSEASLELASLRADEVAMELSVLTGREIRCVEEPSAIRLGEALATVLGTLEPAEAYVLAEDNAFFLAQAKSQVRAAEARYRGARRAGLPTISLNAFVIGVFDDGDFVMGDRWSRDDRVGFSFRQDFYTGGRLRADRLESRARLRGASAEFEAQRQQLELAVRTAVLGVQRQGAVQSRRAAATDAARDRLDTTVLELERGTKTITDFVLANEDYYRTALDEVATLWARDQALVRLASLTGVLLNVDPAATRNMDVDIRVLE</sequence>
<evidence type="ECO:0000256" key="3">
    <source>
        <dbReference type="ARBA" id="ARBA00022448"/>
    </source>
</evidence>
<dbReference type="SUPFAM" id="SSF56954">
    <property type="entry name" value="Outer membrane efflux proteins (OEP)"/>
    <property type="match status" value="1"/>
</dbReference>
<evidence type="ECO:0000256" key="2">
    <source>
        <dbReference type="ARBA" id="ARBA00007613"/>
    </source>
</evidence>
<dbReference type="PANTHER" id="PTHR30026:SF20">
    <property type="entry name" value="OUTER MEMBRANE PROTEIN TOLC"/>
    <property type="match status" value="1"/>
</dbReference>
<dbReference type="EMBL" id="JANIBC010000009">
    <property type="protein sequence ID" value="MCQ8185904.1"/>
    <property type="molecule type" value="Genomic_DNA"/>
</dbReference>
<evidence type="ECO:0000256" key="6">
    <source>
        <dbReference type="ARBA" id="ARBA00023136"/>
    </source>
</evidence>
<evidence type="ECO:0000256" key="5">
    <source>
        <dbReference type="ARBA" id="ARBA00022692"/>
    </source>
</evidence>
<dbReference type="GO" id="GO:0015562">
    <property type="term" value="F:efflux transmembrane transporter activity"/>
    <property type="evidence" value="ECO:0007669"/>
    <property type="project" value="InterPro"/>
</dbReference>
<keyword evidence="6" id="KW-0472">Membrane</keyword>
<evidence type="ECO:0000256" key="7">
    <source>
        <dbReference type="ARBA" id="ARBA00023237"/>
    </source>
</evidence>
<comment type="similarity">
    <text evidence="2">Belongs to the outer membrane factor (OMF) (TC 1.B.17) family.</text>
</comment>
<dbReference type="InterPro" id="IPR051906">
    <property type="entry name" value="TolC-like"/>
</dbReference>
<evidence type="ECO:0000313" key="9">
    <source>
        <dbReference type="Proteomes" id="UP001142610"/>
    </source>
</evidence>
<name>A0A9X2LAH3_9PROT</name>
<keyword evidence="4" id="KW-1134">Transmembrane beta strand</keyword>
<keyword evidence="5" id="KW-0812">Transmembrane</keyword>
<dbReference type="GO" id="GO:1990281">
    <property type="term" value="C:efflux pump complex"/>
    <property type="evidence" value="ECO:0007669"/>
    <property type="project" value="TreeGrafter"/>
</dbReference>
<evidence type="ECO:0000256" key="4">
    <source>
        <dbReference type="ARBA" id="ARBA00022452"/>
    </source>
</evidence>
<keyword evidence="3" id="KW-0813">Transport</keyword>